<dbReference type="EC" id="2.7.13.3" evidence="3"/>
<dbReference type="Gene3D" id="6.10.340.10">
    <property type="match status" value="1"/>
</dbReference>
<dbReference type="GO" id="GO:0005886">
    <property type="term" value="C:plasma membrane"/>
    <property type="evidence" value="ECO:0007669"/>
    <property type="project" value="TreeGrafter"/>
</dbReference>
<comment type="subcellular location">
    <subcellularLocation>
        <location evidence="2">Membrane</location>
    </subcellularLocation>
</comment>
<evidence type="ECO:0000256" key="7">
    <source>
        <dbReference type="PROSITE-ProRule" id="PRU00169"/>
    </source>
</evidence>
<dbReference type="STRING" id="1223802.SUTH_03276"/>
<dbReference type="GO" id="GO:0000155">
    <property type="term" value="F:phosphorelay sensor kinase activity"/>
    <property type="evidence" value="ECO:0007669"/>
    <property type="project" value="InterPro"/>
</dbReference>
<evidence type="ECO:0000259" key="10">
    <source>
        <dbReference type="PROSITE" id="PS50110"/>
    </source>
</evidence>
<dbReference type="CDD" id="cd00082">
    <property type="entry name" value="HisKA"/>
    <property type="match status" value="1"/>
</dbReference>
<comment type="catalytic activity">
    <reaction evidence="1">
        <text>ATP + protein L-histidine = ADP + protein N-phospho-L-histidine.</text>
        <dbReference type="EC" id="2.7.13.3"/>
    </reaction>
</comment>
<evidence type="ECO:0000256" key="1">
    <source>
        <dbReference type="ARBA" id="ARBA00000085"/>
    </source>
</evidence>
<evidence type="ECO:0000256" key="3">
    <source>
        <dbReference type="ARBA" id="ARBA00012438"/>
    </source>
</evidence>
<dbReference type="Gene3D" id="1.10.287.130">
    <property type="match status" value="1"/>
</dbReference>
<evidence type="ECO:0000259" key="9">
    <source>
        <dbReference type="PROSITE" id="PS50109"/>
    </source>
</evidence>
<dbReference type="PRINTS" id="PR00344">
    <property type="entry name" value="BCTRLSENSOR"/>
</dbReference>
<dbReference type="InterPro" id="IPR004358">
    <property type="entry name" value="Sig_transdc_His_kin-like_C"/>
</dbReference>
<comment type="caution">
    <text evidence="7">Lacks conserved residue(s) required for the propagation of feature annotation.</text>
</comment>
<dbReference type="InterPro" id="IPR001789">
    <property type="entry name" value="Sig_transdc_resp-reg_receiver"/>
</dbReference>
<feature type="domain" description="Response regulatory" evidence="10">
    <location>
        <begin position="512"/>
        <end position="628"/>
    </location>
</feature>
<dbReference type="SMART" id="SM00387">
    <property type="entry name" value="HATPase_c"/>
    <property type="match status" value="1"/>
</dbReference>
<evidence type="ECO:0000256" key="5">
    <source>
        <dbReference type="ARBA" id="ARBA00022679"/>
    </source>
</evidence>
<dbReference type="Gene3D" id="3.40.50.2300">
    <property type="match status" value="1"/>
</dbReference>
<dbReference type="InterPro" id="IPR003594">
    <property type="entry name" value="HATPase_dom"/>
</dbReference>
<dbReference type="SUPFAM" id="SSF55874">
    <property type="entry name" value="ATPase domain of HSP90 chaperone/DNA topoisomerase II/histidine kinase"/>
    <property type="match status" value="1"/>
</dbReference>
<dbReference type="SUPFAM" id="SSF158472">
    <property type="entry name" value="HAMP domain-like"/>
    <property type="match status" value="1"/>
</dbReference>
<accession>W0SJ53</accession>
<keyword evidence="8" id="KW-0472">Membrane</keyword>
<keyword evidence="8" id="KW-0812">Transmembrane</keyword>
<dbReference type="GO" id="GO:0009927">
    <property type="term" value="F:histidine phosphotransfer kinase activity"/>
    <property type="evidence" value="ECO:0007669"/>
    <property type="project" value="TreeGrafter"/>
</dbReference>
<dbReference type="AlphaFoldDB" id="W0SJ53"/>
<evidence type="ECO:0000256" key="8">
    <source>
        <dbReference type="SAM" id="Phobius"/>
    </source>
</evidence>
<name>W0SJ53_9PROT</name>
<keyword evidence="13" id="KW-1185">Reference proteome</keyword>
<dbReference type="FunFam" id="3.30.565.10:FF:000049">
    <property type="entry name" value="Two-component sensor histidine kinase"/>
    <property type="match status" value="1"/>
</dbReference>
<dbReference type="Gene3D" id="3.30.565.10">
    <property type="entry name" value="Histidine kinase-like ATPase, C-terminal domain"/>
    <property type="match status" value="1"/>
</dbReference>
<evidence type="ECO:0000256" key="6">
    <source>
        <dbReference type="ARBA" id="ARBA00022777"/>
    </source>
</evidence>
<dbReference type="HOGENOM" id="CLU_000445_104_19_4"/>
<dbReference type="Pfam" id="PF09984">
    <property type="entry name" value="sCache_4"/>
    <property type="match status" value="1"/>
</dbReference>
<reference evidence="12 13" key="1">
    <citation type="journal article" date="2014" name="Syst. Appl. Microbiol.">
        <title>Complete genomes of freshwater sulfur oxidizers Sulfuricella denitrificans skB26 and Sulfuritalea hydrogenivorans sk43H: genetic insights into the sulfur oxidation pathway of betaproteobacteria.</title>
        <authorList>
            <person name="Watanabe T."/>
            <person name="Kojima H."/>
            <person name="Fukui M."/>
        </authorList>
    </citation>
    <scope>NUCLEOTIDE SEQUENCE [LARGE SCALE GENOMIC DNA]</scope>
    <source>
        <strain evidence="12">DSM22779</strain>
    </source>
</reference>
<evidence type="ECO:0000259" key="11">
    <source>
        <dbReference type="PROSITE" id="PS50885"/>
    </source>
</evidence>
<dbReference type="SMART" id="SM00448">
    <property type="entry name" value="REC"/>
    <property type="match status" value="1"/>
</dbReference>
<evidence type="ECO:0000313" key="13">
    <source>
        <dbReference type="Proteomes" id="UP000031637"/>
    </source>
</evidence>
<dbReference type="PANTHER" id="PTHR43047">
    <property type="entry name" value="TWO-COMPONENT HISTIDINE PROTEIN KINASE"/>
    <property type="match status" value="1"/>
</dbReference>
<dbReference type="InterPro" id="IPR003660">
    <property type="entry name" value="HAMP_dom"/>
</dbReference>
<evidence type="ECO:0000313" key="12">
    <source>
        <dbReference type="EMBL" id="BAO31047.1"/>
    </source>
</evidence>
<dbReference type="InterPro" id="IPR036097">
    <property type="entry name" value="HisK_dim/P_sf"/>
</dbReference>
<dbReference type="Pfam" id="PF02518">
    <property type="entry name" value="HATPase_c"/>
    <property type="match status" value="1"/>
</dbReference>
<dbReference type="Pfam" id="PF00072">
    <property type="entry name" value="Response_reg"/>
    <property type="match status" value="1"/>
</dbReference>
<feature type="domain" description="HAMP" evidence="11">
    <location>
        <begin position="187"/>
        <end position="239"/>
    </location>
</feature>
<dbReference type="InterPro" id="IPR005467">
    <property type="entry name" value="His_kinase_dom"/>
</dbReference>
<evidence type="ECO:0000256" key="4">
    <source>
        <dbReference type="ARBA" id="ARBA00022553"/>
    </source>
</evidence>
<dbReference type="PANTHER" id="PTHR43047:SF9">
    <property type="entry name" value="HISTIDINE KINASE"/>
    <property type="match status" value="1"/>
</dbReference>
<dbReference type="SMART" id="SM00304">
    <property type="entry name" value="HAMP"/>
    <property type="match status" value="1"/>
</dbReference>
<dbReference type="Pfam" id="PF00512">
    <property type="entry name" value="HisKA"/>
    <property type="match status" value="1"/>
</dbReference>
<dbReference type="SMART" id="SM00388">
    <property type="entry name" value="HisKA"/>
    <property type="match status" value="1"/>
</dbReference>
<dbReference type="InterPro" id="IPR003661">
    <property type="entry name" value="HisK_dim/P_dom"/>
</dbReference>
<feature type="transmembrane region" description="Helical" evidence="8">
    <location>
        <begin position="163"/>
        <end position="183"/>
    </location>
</feature>
<dbReference type="CDD" id="cd06225">
    <property type="entry name" value="HAMP"/>
    <property type="match status" value="1"/>
</dbReference>
<dbReference type="KEGG" id="shd:SUTH_03276"/>
<sequence>MLLLALLPVTLVAALLTTVFVLRAIDDLEQGLRTRGAAISRQMATVAEFGIFSGQRASLSALTESTLHIDADARGAAIVDMQGVTMARSGDLNPSRWPVLGRIDGHRLGSDVLLFVEPVVRSTLPVDDIYAGAEVARAAESKLIGHVVVELSLRDISARSERLIAIGAVIALLGSALGGWLALRIARAVTKPLLEASEVVARIGEGDLAARMEPESTGALRSLAAGINDMAGRIGVTQEELRARVAEATLDLKREKDAAEHATIAKSHFLAAASHDLRQPLHALGLFVSGLGQSEAARLEPRLVAHIQSSVDTLQNLLDAILDISRLDGGNVVPQIEGFPLGRVLERLANDLSLPAEQKGLRLKVRPTQVWVQSDQKIVERILLNLVGNALRYTQAGGVLVGCRRRGNSVRVEVWDTGEGIAEDAREEIFEDYVQLGNPERDRAKGLGLGLAICRRLAGVLSIPIMVRSQPGRGSVFWIELPVAQKGVSGNPRSAQARQAEQIADSARIAGTVLVVEGDALVRAGMEQAILGWGGNVLLADSREEALRLCRESDQAPDLMICNIRLPGLVSGIRLAQELQREYEHLGVLLVSADVSEEAQAAARSAGLALLKEPVPPGRLRAALRHLLGVGA</sequence>
<protein>
    <recommendedName>
        <fullName evidence="3">histidine kinase</fullName>
        <ecNumber evidence="3">2.7.13.3</ecNumber>
    </recommendedName>
</protein>
<evidence type="ECO:0000256" key="2">
    <source>
        <dbReference type="ARBA" id="ARBA00004370"/>
    </source>
</evidence>
<dbReference type="CDD" id="cd00156">
    <property type="entry name" value="REC"/>
    <property type="match status" value="1"/>
</dbReference>
<dbReference type="PROSITE" id="PS50885">
    <property type="entry name" value="HAMP"/>
    <property type="match status" value="1"/>
</dbReference>
<proteinExistence type="predicted"/>
<gene>
    <name evidence="12" type="ORF">SUTH_03276</name>
</gene>
<dbReference type="Pfam" id="PF00672">
    <property type="entry name" value="HAMP"/>
    <property type="match status" value="1"/>
</dbReference>
<dbReference type="SUPFAM" id="SSF52172">
    <property type="entry name" value="CheY-like"/>
    <property type="match status" value="1"/>
</dbReference>
<dbReference type="EMBL" id="AP012547">
    <property type="protein sequence ID" value="BAO31047.1"/>
    <property type="molecule type" value="Genomic_DNA"/>
</dbReference>
<dbReference type="InterPro" id="IPR019247">
    <property type="entry name" value="Histidine_kinase_BarA_N"/>
</dbReference>
<dbReference type="Proteomes" id="UP000031637">
    <property type="component" value="Chromosome"/>
</dbReference>
<dbReference type="PROSITE" id="PS50109">
    <property type="entry name" value="HIS_KIN"/>
    <property type="match status" value="1"/>
</dbReference>
<keyword evidence="5" id="KW-0808">Transferase</keyword>
<feature type="domain" description="Histidine kinase" evidence="9">
    <location>
        <begin position="272"/>
        <end position="485"/>
    </location>
</feature>
<dbReference type="InterPro" id="IPR011006">
    <property type="entry name" value="CheY-like_superfamily"/>
</dbReference>
<keyword evidence="6" id="KW-0418">Kinase</keyword>
<organism evidence="12 13">
    <name type="scientific">Sulfuritalea hydrogenivorans sk43H</name>
    <dbReference type="NCBI Taxonomy" id="1223802"/>
    <lineage>
        <taxon>Bacteria</taxon>
        <taxon>Pseudomonadati</taxon>
        <taxon>Pseudomonadota</taxon>
        <taxon>Betaproteobacteria</taxon>
        <taxon>Nitrosomonadales</taxon>
        <taxon>Sterolibacteriaceae</taxon>
        <taxon>Sulfuritalea</taxon>
    </lineage>
</organism>
<keyword evidence="8" id="KW-1133">Transmembrane helix</keyword>
<dbReference type="InterPro" id="IPR036890">
    <property type="entry name" value="HATPase_C_sf"/>
</dbReference>
<keyword evidence="4" id="KW-0597">Phosphoprotein</keyword>
<dbReference type="PROSITE" id="PS50110">
    <property type="entry name" value="RESPONSE_REGULATORY"/>
    <property type="match status" value="1"/>
</dbReference>
<dbReference type="SUPFAM" id="SSF47384">
    <property type="entry name" value="Homodimeric domain of signal transducing histidine kinase"/>
    <property type="match status" value="1"/>
</dbReference>